<dbReference type="Proteomes" id="UP001499967">
    <property type="component" value="Unassembled WGS sequence"/>
</dbReference>
<protein>
    <submittedName>
        <fullName evidence="1">Uncharacterized protein</fullName>
    </submittedName>
</protein>
<dbReference type="RefSeq" id="WP_343947327.1">
    <property type="nucleotide sequence ID" value="NZ_BAAAHP010000377.1"/>
</dbReference>
<organism evidence="1 2">
    <name type="scientific">Pseudonocardia zijingensis</name>
    <dbReference type="NCBI Taxonomy" id="153376"/>
    <lineage>
        <taxon>Bacteria</taxon>
        <taxon>Bacillati</taxon>
        <taxon>Actinomycetota</taxon>
        <taxon>Actinomycetes</taxon>
        <taxon>Pseudonocardiales</taxon>
        <taxon>Pseudonocardiaceae</taxon>
        <taxon>Pseudonocardia</taxon>
    </lineage>
</organism>
<sequence length="69" mass="7154">MTRRATMMPMTSGTGTGRRLLVALVAIVVVALVIRDPDGAAHVVQRLAVGASEMLDALTTFVGALSETS</sequence>
<accession>A0ABN1NKY1</accession>
<evidence type="ECO:0000313" key="2">
    <source>
        <dbReference type="Proteomes" id="UP001499967"/>
    </source>
</evidence>
<dbReference type="EMBL" id="BAAAHP010000377">
    <property type="protein sequence ID" value="GAA0911067.1"/>
    <property type="molecule type" value="Genomic_DNA"/>
</dbReference>
<comment type="caution">
    <text evidence="1">The sequence shown here is derived from an EMBL/GenBank/DDBJ whole genome shotgun (WGS) entry which is preliminary data.</text>
</comment>
<name>A0ABN1NKY1_9PSEU</name>
<evidence type="ECO:0000313" key="1">
    <source>
        <dbReference type="EMBL" id="GAA0911067.1"/>
    </source>
</evidence>
<proteinExistence type="predicted"/>
<keyword evidence="2" id="KW-1185">Reference proteome</keyword>
<gene>
    <name evidence="1" type="ORF">GCM10009559_81980</name>
</gene>
<reference evidence="1 2" key="1">
    <citation type="journal article" date="2019" name="Int. J. Syst. Evol. Microbiol.">
        <title>The Global Catalogue of Microorganisms (GCM) 10K type strain sequencing project: providing services to taxonomists for standard genome sequencing and annotation.</title>
        <authorList>
            <consortium name="The Broad Institute Genomics Platform"/>
            <consortium name="The Broad Institute Genome Sequencing Center for Infectious Disease"/>
            <person name="Wu L."/>
            <person name="Ma J."/>
        </authorList>
    </citation>
    <scope>NUCLEOTIDE SEQUENCE [LARGE SCALE GENOMIC DNA]</scope>
    <source>
        <strain evidence="1 2">JCM 11117</strain>
    </source>
</reference>